<dbReference type="SUPFAM" id="SSF109604">
    <property type="entry name" value="HD-domain/PDEase-like"/>
    <property type="match status" value="1"/>
</dbReference>
<feature type="domain" description="PAS" evidence="1">
    <location>
        <begin position="21"/>
        <end position="66"/>
    </location>
</feature>
<accession>A0A1F7S2R0</accession>
<reference evidence="3 4" key="1">
    <citation type="journal article" date="2016" name="Nat. Commun.">
        <title>Thousands of microbial genomes shed light on interconnected biogeochemical processes in an aquifer system.</title>
        <authorList>
            <person name="Anantharaman K."/>
            <person name="Brown C.T."/>
            <person name="Hug L.A."/>
            <person name="Sharon I."/>
            <person name="Castelle C.J."/>
            <person name="Probst A.J."/>
            <person name="Thomas B.C."/>
            <person name="Singh A."/>
            <person name="Wilkins M.J."/>
            <person name="Karaoz U."/>
            <person name="Brodie E.L."/>
            <person name="Williams K.H."/>
            <person name="Hubbard S.S."/>
            <person name="Banfield J.F."/>
        </authorList>
    </citation>
    <scope>NUCLEOTIDE SEQUENCE [LARGE SCALE GENOMIC DNA]</scope>
</reference>
<dbReference type="PROSITE" id="PS51832">
    <property type="entry name" value="HD_GYP"/>
    <property type="match status" value="1"/>
</dbReference>
<dbReference type="PANTHER" id="PTHR45228:SF1">
    <property type="entry name" value="CYCLIC DI-GMP PHOSPHODIESTERASE TM_0186"/>
    <property type="match status" value="1"/>
</dbReference>
<gene>
    <name evidence="3" type="ORF">A2161_06345</name>
</gene>
<dbReference type="SMART" id="SM00471">
    <property type="entry name" value="HDc"/>
    <property type="match status" value="1"/>
</dbReference>
<dbReference type="NCBIfam" id="TIGR00229">
    <property type="entry name" value="sensory_box"/>
    <property type="match status" value="1"/>
</dbReference>
<dbReference type="Gene3D" id="3.30.450.20">
    <property type="entry name" value="PAS domain"/>
    <property type="match status" value="1"/>
</dbReference>
<dbReference type="EMBL" id="MGDD01000046">
    <property type="protein sequence ID" value="OGL48105.1"/>
    <property type="molecule type" value="Genomic_DNA"/>
</dbReference>
<dbReference type="Proteomes" id="UP000179266">
    <property type="component" value="Unassembled WGS sequence"/>
</dbReference>
<dbReference type="SMART" id="SM00091">
    <property type="entry name" value="PAS"/>
    <property type="match status" value="1"/>
</dbReference>
<proteinExistence type="predicted"/>
<name>A0A1F7S2R0_9BACT</name>
<evidence type="ECO:0000313" key="3">
    <source>
        <dbReference type="EMBL" id="OGL48105.1"/>
    </source>
</evidence>
<dbReference type="AlphaFoldDB" id="A0A1F7S2R0"/>
<dbReference type="InterPro" id="IPR035965">
    <property type="entry name" value="PAS-like_dom_sf"/>
</dbReference>
<organism evidence="3 4">
    <name type="scientific">Candidatus Schekmanbacteria bacterium RBG_13_48_7</name>
    <dbReference type="NCBI Taxonomy" id="1817878"/>
    <lineage>
        <taxon>Bacteria</taxon>
        <taxon>Candidatus Schekmaniibacteriota</taxon>
    </lineage>
</organism>
<dbReference type="CDD" id="cd00077">
    <property type="entry name" value="HDc"/>
    <property type="match status" value="1"/>
</dbReference>
<dbReference type="SUPFAM" id="SSF55785">
    <property type="entry name" value="PYP-like sensor domain (PAS domain)"/>
    <property type="match status" value="1"/>
</dbReference>
<dbReference type="Pfam" id="PF13487">
    <property type="entry name" value="HD_5"/>
    <property type="match status" value="1"/>
</dbReference>
<dbReference type="Pfam" id="PF13426">
    <property type="entry name" value="PAS_9"/>
    <property type="match status" value="1"/>
</dbReference>
<dbReference type="CDD" id="cd00130">
    <property type="entry name" value="PAS"/>
    <property type="match status" value="1"/>
</dbReference>
<dbReference type="PANTHER" id="PTHR45228">
    <property type="entry name" value="CYCLIC DI-GMP PHOSPHODIESTERASE TM_0186-RELATED"/>
    <property type="match status" value="1"/>
</dbReference>
<dbReference type="Gene3D" id="1.10.3210.10">
    <property type="entry name" value="Hypothetical protein af1432"/>
    <property type="match status" value="1"/>
</dbReference>
<sequence>MSTAENLYQIFPDETESQPDSFEQYHQMYLNSPDAIVILDQNLKIMEANPAFERITEFSSKEIIGELVTGIAARPIAQEQLESIKFKALSANGWKAQIISRKKSGKFWNCHLALSALKPCEGSKSGYIGIIRDITQLTFRNLKGISSTDAIKNTQFSLVYGLAKLAECRDPETGYHLERVEGYCAIIAEALKSRPKYERLISREFIETIASSSPLHDIGKVGIPDSILKKKGPLTKEEFSVMKHHSVIGGDVLKGSEEHSSSEGNLIMARTIAYEHHERYDGSGYPFRLKGDQISLPARIVALVDAYDCITSKRVYKEAESHEVAVEKIRIDSNKHFDPDIVDAFLEAETEILRIKGKYPNVNVNPDTKFLKFNEDRYK</sequence>
<dbReference type="PROSITE" id="PS50112">
    <property type="entry name" value="PAS"/>
    <property type="match status" value="1"/>
</dbReference>
<dbReference type="InterPro" id="IPR000014">
    <property type="entry name" value="PAS"/>
</dbReference>
<dbReference type="InterPro" id="IPR037522">
    <property type="entry name" value="HD_GYP_dom"/>
</dbReference>
<comment type="caution">
    <text evidence="3">The sequence shown here is derived from an EMBL/GenBank/DDBJ whole genome shotgun (WGS) entry which is preliminary data.</text>
</comment>
<dbReference type="InterPro" id="IPR003607">
    <property type="entry name" value="HD/PDEase_dom"/>
</dbReference>
<evidence type="ECO:0000313" key="4">
    <source>
        <dbReference type="Proteomes" id="UP000179266"/>
    </source>
</evidence>
<evidence type="ECO:0000259" key="1">
    <source>
        <dbReference type="PROSITE" id="PS50112"/>
    </source>
</evidence>
<feature type="domain" description="HD-GYP" evidence="2">
    <location>
        <begin position="151"/>
        <end position="361"/>
    </location>
</feature>
<evidence type="ECO:0008006" key="5">
    <source>
        <dbReference type="Google" id="ProtNLM"/>
    </source>
</evidence>
<dbReference type="InterPro" id="IPR052020">
    <property type="entry name" value="Cyclic_di-GMP/3'3'-cGAMP_PDE"/>
</dbReference>
<evidence type="ECO:0000259" key="2">
    <source>
        <dbReference type="PROSITE" id="PS51832"/>
    </source>
</evidence>
<protein>
    <recommendedName>
        <fullName evidence="5">HD-GYP domain-containing protein</fullName>
    </recommendedName>
</protein>